<evidence type="ECO:0000256" key="8">
    <source>
        <dbReference type="ARBA" id="ARBA00023032"/>
    </source>
</evidence>
<dbReference type="AlphaFoldDB" id="A0A1H2TH09"/>
<dbReference type="GO" id="GO:0005886">
    <property type="term" value="C:plasma membrane"/>
    <property type="evidence" value="ECO:0007669"/>
    <property type="project" value="TreeGrafter"/>
</dbReference>
<dbReference type="GO" id="GO:0009675">
    <property type="term" value="F:high-affinity sulfate:proton symporter activity"/>
    <property type="evidence" value="ECO:0007669"/>
    <property type="project" value="TreeGrafter"/>
</dbReference>
<keyword evidence="7 10" id="KW-1133">Transmembrane helix</keyword>
<accession>A0A1H2TH09</accession>
<feature type="transmembrane region" description="Helical" evidence="10">
    <location>
        <begin position="207"/>
        <end position="228"/>
    </location>
</feature>
<evidence type="ECO:0000256" key="6">
    <source>
        <dbReference type="ARBA" id="ARBA00022692"/>
    </source>
</evidence>
<keyword evidence="8" id="KW-0764">Sulfate transport</keyword>
<keyword evidence="6 10" id="KW-0812">Transmembrane</keyword>
<evidence type="ECO:0000256" key="3">
    <source>
        <dbReference type="ARBA" id="ARBA00022475"/>
    </source>
</evidence>
<keyword evidence="4" id="KW-0997">Cell inner membrane</keyword>
<name>A0A1H2TH09_9PSEU</name>
<evidence type="ECO:0000313" key="12">
    <source>
        <dbReference type="Proteomes" id="UP000199529"/>
    </source>
</evidence>
<feature type="transmembrane region" description="Helical" evidence="10">
    <location>
        <begin position="74"/>
        <end position="99"/>
    </location>
</feature>
<dbReference type="STRING" id="418495.SAMN05216215_1003100"/>
<keyword evidence="3" id="KW-1003">Cell membrane</keyword>
<feature type="transmembrane region" description="Helical" evidence="10">
    <location>
        <begin position="163"/>
        <end position="186"/>
    </location>
</feature>
<evidence type="ECO:0000313" key="11">
    <source>
        <dbReference type="EMBL" id="SDW43256.1"/>
    </source>
</evidence>
<dbReference type="Proteomes" id="UP000199529">
    <property type="component" value="Unassembled WGS sequence"/>
</dbReference>
<evidence type="ECO:0000256" key="5">
    <source>
        <dbReference type="ARBA" id="ARBA00022605"/>
    </source>
</evidence>
<dbReference type="EMBL" id="FNOK01000003">
    <property type="protein sequence ID" value="SDW43256.1"/>
    <property type="molecule type" value="Genomic_DNA"/>
</dbReference>
<dbReference type="Pfam" id="PF07264">
    <property type="entry name" value="EI24"/>
    <property type="match status" value="1"/>
</dbReference>
<feature type="transmembrane region" description="Helical" evidence="10">
    <location>
        <begin position="138"/>
        <end position="157"/>
    </location>
</feature>
<dbReference type="OrthoDB" id="3375053at2"/>
<evidence type="ECO:0000256" key="10">
    <source>
        <dbReference type="SAM" id="Phobius"/>
    </source>
</evidence>
<keyword evidence="2" id="KW-0813">Transport</keyword>
<evidence type="ECO:0000256" key="9">
    <source>
        <dbReference type="ARBA" id="ARBA00023136"/>
    </source>
</evidence>
<dbReference type="RefSeq" id="WP_093261324.1">
    <property type="nucleotide sequence ID" value="NZ_FNOK01000003.1"/>
</dbReference>
<organism evidence="11 12">
    <name type="scientific">Saccharopolyspora shandongensis</name>
    <dbReference type="NCBI Taxonomy" id="418495"/>
    <lineage>
        <taxon>Bacteria</taxon>
        <taxon>Bacillati</taxon>
        <taxon>Actinomycetota</taxon>
        <taxon>Actinomycetes</taxon>
        <taxon>Pseudonocardiales</taxon>
        <taxon>Pseudonocardiaceae</taxon>
        <taxon>Saccharopolyspora</taxon>
    </lineage>
</organism>
<evidence type="ECO:0000256" key="2">
    <source>
        <dbReference type="ARBA" id="ARBA00022448"/>
    </source>
</evidence>
<evidence type="ECO:0000256" key="7">
    <source>
        <dbReference type="ARBA" id="ARBA00022989"/>
    </source>
</evidence>
<dbReference type="GO" id="GO:0019344">
    <property type="term" value="P:cysteine biosynthetic process"/>
    <property type="evidence" value="ECO:0007669"/>
    <property type="project" value="TreeGrafter"/>
</dbReference>
<keyword evidence="9 10" id="KW-0472">Membrane</keyword>
<dbReference type="InterPro" id="IPR059112">
    <property type="entry name" value="CysZ/EI24"/>
</dbReference>
<gene>
    <name evidence="11" type="ORF">SAMN05216215_1003100</name>
</gene>
<dbReference type="PANTHER" id="PTHR37468:SF1">
    <property type="entry name" value="SULFATE TRANSPORTER CYSZ"/>
    <property type="match status" value="1"/>
</dbReference>
<evidence type="ECO:0000256" key="4">
    <source>
        <dbReference type="ARBA" id="ARBA00022519"/>
    </source>
</evidence>
<protein>
    <submittedName>
        <fullName evidence="11">CysZ protein</fullName>
    </submittedName>
</protein>
<evidence type="ECO:0000256" key="1">
    <source>
        <dbReference type="ARBA" id="ARBA00004141"/>
    </source>
</evidence>
<feature type="transmembrane region" description="Helical" evidence="10">
    <location>
        <begin position="24"/>
        <end position="49"/>
    </location>
</feature>
<proteinExistence type="predicted"/>
<keyword evidence="12" id="KW-1185">Reference proteome</keyword>
<comment type="subcellular location">
    <subcellularLocation>
        <location evidence="1">Membrane</location>
        <topology evidence="1">Multi-pass membrane protein</topology>
    </subcellularLocation>
</comment>
<keyword evidence="5" id="KW-0028">Amino-acid biosynthesis</keyword>
<sequence>MSSFLSGVRTLGTGFGIILRNPKLLFLGALPALISALLLLGGLGTLIYFTPDLVSWMTPFADSWGDAARQGLRILVGVALVGAGGLLASVSFIAVTLLIGGPFYEHIAEQAEQQLGLDASDDGAGFARQLGRGVRDSLKLVGIALVGAIVLFGIGFIPVVGQIAALVLGALFGAWLVTLEMVGLVFQRRGLTFRDRRRALRQHRAAVFGFGLPTYLLCLIPVAQLVVIPSAVVGGTLLAHRVLGPVPRQDGVARR</sequence>
<reference evidence="12" key="1">
    <citation type="submission" date="2016-10" db="EMBL/GenBank/DDBJ databases">
        <authorList>
            <person name="Varghese N."/>
            <person name="Submissions S."/>
        </authorList>
    </citation>
    <scope>NUCLEOTIDE SEQUENCE [LARGE SCALE GENOMIC DNA]</scope>
    <source>
        <strain evidence="12">CGMCC 4.3530</strain>
    </source>
</reference>
<dbReference type="PANTHER" id="PTHR37468">
    <property type="entry name" value="SULFATE TRANSPORTER CYSZ"/>
    <property type="match status" value="1"/>
</dbReference>
<dbReference type="InterPro" id="IPR050480">
    <property type="entry name" value="CysZ-like"/>
</dbReference>
<dbReference type="GO" id="GO:0000103">
    <property type="term" value="P:sulfate assimilation"/>
    <property type="evidence" value="ECO:0007669"/>
    <property type="project" value="TreeGrafter"/>
</dbReference>